<dbReference type="RefSeq" id="WP_345336812.1">
    <property type="nucleotide sequence ID" value="NZ_BAABJZ010000100.1"/>
</dbReference>
<dbReference type="InterPro" id="IPR014718">
    <property type="entry name" value="GH-type_carb-bd"/>
</dbReference>
<accession>A0ABP9FD70</accession>
<evidence type="ECO:0000313" key="3">
    <source>
        <dbReference type="Proteomes" id="UP001499988"/>
    </source>
</evidence>
<keyword evidence="3" id="KW-1185">Reference proteome</keyword>
<feature type="chain" id="PRO_5046696503" description="Aldose 1-epimerase" evidence="1">
    <location>
        <begin position="20"/>
        <end position="329"/>
    </location>
</feature>
<protein>
    <recommendedName>
        <fullName evidence="4">Aldose 1-epimerase</fullName>
    </recommendedName>
</protein>
<sequence>MKLGTIMAASALLTLPALADDYPGVILSNDSVTLGVHLPDRERGAYRATRFDHAGLIHSVRYQGLEYFGPWRNAEDDPNSHEFVNGPADTFNVMGYGESDSFVRLGVGVLNKPAGETEFRWDHTYEIADFGQWHHLQSEDAISFEQVLNGPDGWAWTYRKTVRLLEDGFRLEYELNNRGQQAIDLSPESYNHNFYVFGDHSVDDQYRVEIPYPIQLSAERWGQPQELDPRVHLSNGPDGGRVTLSGAIDGDTAIYQIFEGSESVSDHQITVRHISKETGEERGIHLSMDLPMKQLVVWTNGTALSPENFISLVVPAGERRQWQAQYRLF</sequence>
<evidence type="ECO:0000313" key="2">
    <source>
        <dbReference type="EMBL" id="GAA4898902.1"/>
    </source>
</evidence>
<reference evidence="3" key="1">
    <citation type="journal article" date="2019" name="Int. J. Syst. Evol. Microbiol.">
        <title>The Global Catalogue of Microorganisms (GCM) 10K type strain sequencing project: providing services to taxonomists for standard genome sequencing and annotation.</title>
        <authorList>
            <consortium name="The Broad Institute Genomics Platform"/>
            <consortium name="The Broad Institute Genome Sequencing Center for Infectious Disease"/>
            <person name="Wu L."/>
            <person name="Ma J."/>
        </authorList>
    </citation>
    <scope>NUCLEOTIDE SEQUENCE [LARGE SCALE GENOMIC DNA]</scope>
    <source>
        <strain evidence="3">JCM 18401</strain>
    </source>
</reference>
<name>A0ABP9FD70_9GAMM</name>
<evidence type="ECO:0008006" key="4">
    <source>
        <dbReference type="Google" id="ProtNLM"/>
    </source>
</evidence>
<keyword evidence="1" id="KW-0732">Signal</keyword>
<feature type="signal peptide" evidence="1">
    <location>
        <begin position="1"/>
        <end position="19"/>
    </location>
</feature>
<dbReference type="Proteomes" id="UP001499988">
    <property type="component" value="Unassembled WGS sequence"/>
</dbReference>
<dbReference type="Gene3D" id="2.70.98.10">
    <property type="match status" value="1"/>
</dbReference>
<proteinExistence type="predicted"/>
<comment type="caution">
    <text evidence="2">The sequence shown here is derived from an EMBL/GenBank/DDBJ whole genome shotgun (WGS) entry which is preliminary data.</text>
</comment>
<organism evidence="2 3">
    <name type="scientific">Ferrimonas pelagia</name>
    <dbReference type="NCBI Taxonomy" id="1177826"/>
    <lineage>
        <taxon>Bacteria</taxon>
        <taxon>Pseudomonadati</taxon>
        <taxon>Pseudomonadota</taxon>
        <taxon>Gammaproteobacteria</taxon>
        <taxon>Alteromonadales</taxon>
        <taxon>Ferrimonadaceae</taxon>
        <taxon>Ferrimonas</taxon>
    </lineage>
</organism>
<gene>
    <name evidence="2" type="ORF">GCM10023333_35540</name>
</gene>
<dbReference type="EMBL" id="BAABJZ010000100">
    <property type="protein sequence ID" value="GAA4898902.1"/>
    <property type="molecule type" value="Genomic_DNA"/>
</dbReference>
<evidence type="ECO:0000256" key="1">
    <source>
        <dbReference type="SAM" id="SignalP"/>
    </source>
</evidence>